<dbReference type="Proteomes" id="UP001165190">
    <property type="component" value="Unassembled WGS sequence"/>
</dbReference>
<accession>A0A9W7I0N1</accession>
<name>A0A9W7I0N1_HIBTR</name>
<sequence>MDSRREIPKCDCGVDADLRTSWSNANPGRRFFGCSKYDVCRNCKIFIWCDLEIRNRERIVIVGLLKKIRKIEEGRKKERIF</sequence>
<organism evidence="6 7">
    <name type="scientific">Hibiscus trionum</name>
    <name type="common">Flower of an hour</name>
    <dbReference type="NCBI Taxonomy" id="183268"/>
    <lineage>
        <taxon>Eukaryota</taxon>
        <taxon>Viridiplantae</taxon>
        <taxon>Streptophyta</taxon>
        <taxon>Embryophyta</taxon>
        <taxon>Tracheophyta</taxon>
        <taxon>Spermatophyta</taxon>
        <taxon>Magnoliopsida</taxon>
        <taxon>eudicotyledons</taxon>
        <taxon>Gunneridae</taxon>
        <taxon>Pentapetalae</taxon>
        <taxon>rosids</taxon>
        <taxon>malvids</taxon>
        <taxon>Malvales</taxon>
        <taxon>Malvaceae</taxon>
        <taxon>Malvoideae</taxon>
        <taxon>Hibiscus</taxon>
    </lineage>
</organism>
<dbReference type="AlphaFoldDB" id="A0A9W7I0N1"/>
<keyword evidence="3" id="KW-0862">Zinc</keyword>
<keyword evidence="7" id="KW-1185">Reference proteome</keyword>
<comment type="caution">
    <text evidence="6">The sequence shown here is derived from an EMBL/GenBank/DDBJ whole genome shotgun (WGS) entry which is preliminary data.</text>
</comment>
<protein>
    <recommendedName>
        <fullName evidence="5">GRF-type domain-containing protein</fullName>
    </recommendedName>
</protein>
<dbReference type="PROSITE" id="PS51999">
    <property type="entry name" value="ZF_GRF"/>
    <property type="match status" value="1"/>
</dbReference>
<dbReference type="GO" id="GO:0008270">
    <property type="term" value="F:zinc ion binding"/>
    <property type="evidence" value="ECO:0007669"/>
    <property type="project" value="UniProtKB-KW"/>
</dbReference>
<dbReference type="OrthoDB" id="967281at2759"/>
<dbReference type="EMBL" id="BSYR01000022">
    <property type="protein sequence ID" value="GMI87930.1"/>
    <property type="molecule type" value="Genomic_DNA"/>
</dbReference>
<reference evidence="6" key="1">
    <citation type="submission" date="2023-05" db="EMBL/GenBank/DDBJ databases">
        <title>Genome and transcriptome analyses reveal genes involved in the formation of fine ridges on petal epidermal cells in Hibiscus trionum.</title>
        <authorList>
            <person name="Koshimizu S."/>
            <person name="Masuda S."/>
            <person name="Ishii T."/>
            <person name="Shirasu K."/>
            <person name="Hoshino A."/>
            <person name="Arita M."/>
        </authorList>
    </citation>
    <scope>NUCLEOTIDE SEQUENCE</scope>
    <source>
        <strain evidence="6">Hamamatsu line</strain>
    </source>
</reference>
<evidence type="ECO:0000313" key="6">
    <source>
        <dbReference type="EMBL" id="GMI87930.1"/>
    </source>
</evidence>
<evidence type="ECO:0000259" key="5">
    <source>
        <dbReference type="PROSITE" id="PS51999"/>
    </source>
</evidence>
<keyword evidence="1" id="KW-0479">Metal-binding</keyword>
<evidence type="ECO:0000313" key="7">
    <source>
        <dbReference type="Proteomes" id="UP001165190"/>
    </source>
</evidence>
<gene>
    <name evidence="6" type="ORF">HRI_002462300</name>
</gene>
<evidence type="ECO:0000256" key="2">
    <source>
        <dbReference type="ARBA" id="ARBA00022771"/>
    </source>
</evidence>
<feature type="domain" description="GRF-type" evidence="5">
    <location>
        <begin position="10"/>
        <end position="52"/>
    </location>
</feature>
<evidence type="ECO:0000256" key="1">
    <source>
        <dbReference type="ARBA" id="ARBA00022723"/>
    </source>
</evidence>
<dbReference type="Pfam" id="PF06839">
    <property type="entry name" value="Zn_ribbon_GRF"/>
    <property type="match status" value="1"/>
</dbReference>
<keyword evidence="2 4" id="KW-0863">Zinc-finger</keyword>
<evidence type="ECO:0000256" key="4">
    <source>
        <dbReference type="PROSITE-ProRule" id="PRU01343"/>
    </source>
</evidence>
<dbReference type="PANTHER" id="PTHR33248">
    <property type="entry name" value="ZINC ION-BINDING PROTEIN"/>
    <property type="match status" value="1"/>
</dbReference>
<proteinExistence type="predicted"/>
<dbReference type="InterPro" id="IPR010666">
    <property type="entry name" value="Znf_GRF"/>
</dbReference>
<evidence type="ECO:0000256" key="3">
    <source>
        <dbReference type="ARBA" id="ARBA00022833"/>
    </source>
</evidence>